<dbReference type="InterPro" id="IPR050559">
    <property type="entry name" value="P-Pant_transferase_sf"/>
</dbReference>
<dbReference type="EMBL" id="SDEE01000077">
    <property type="protein sequence ID" value="RXW22288.1"/>
    <property type="molecule type" value="Genomic_DNA"/>
</dbReference>
<comment type="caution">
    <text evidence="3">The sequence shown here is derived from an EMBL/GenBank/DDBJ whole genome shotgun (WGS) entry which is preliminary data.</text>
</comment>
<gene>
    <name evidence="3" type="ORF">EST38_g3588</name>
</gene>
<dbReference type="STRING" id="2316362.A0A4V1Q4J3"/>
<dbReference type="PANTHER" id="PTHR12215">
    <property type="entry name" value="PHOSPHOPANTETHEINE TRANSFERASE"/>
    <property type="match status" value="1"/>
</dbReference>
<dbReference type="InterPro" id="IPR037143">
    <property type="entry name" value="4-PPantetheinyl_Trfase_dom_sf"/>
</dbReference>
<organism evidence="3 4">
    <name type="scientific">Candolleomyces aberdarensis</name>
    <dbReference type="NCBI Taxonomy" id="2316362"/>
    <lineage>
        <taxon>Eukaryota</taxon>
        <taxon>Fungi</taxon>
        <taxon>Dikarya</taxon>
        <taxon>Basidiomycota</taxon>
        <taxon>Agaricomycotina</taxon>
        <taxon>Agaricomycetes</taxon>
        <taxon>Agaricomycetidae</taxon>
        <taxon>Agaricales</taxon>
        <taxon>Agaricineae</taxon>
        <taxon>Psathyrellaceae</taxon>
        <taxon>Candolleomyces</taxon>
    </lineage>
</organism>
<dbReference type="Gene3D" id="3.90.470.20">
    <property type="entry name" value="4'-phosphopantetheinyl transferase domain"/>
    <property type="match status" value="1"/>
</dbReference>
<dbReference type="GO" id="GO:0005829">
    <property type="term" value="C:cytosol"/>
    <property type="evidence" value="ECO:0007669"/>
    <property type="project" value="TreeGrafter"/>
</dbReference>
<dbReference type="EC" id="2.7.8.7" evidence="1"/>
<protein>
    <recommendedName>
        <fullName evidence="1">holo-[acyl-carrier-protein] synthase</fullName>
        <ecNumber evidence="1">2.7.8.7</ecNumber>
    </recommendedName>
</protein>
<dbReference type="PANTHER" id="PTHR12215:SF10">
    <property type="entry name" value="L-AMINOADIPATE-SEMIALDEHYDE DEHYDROGENASE-PHOSPHOPANTETHEINYL TRANSFERASE"/>
    <property type="match status" value="1"/>
</dbReference>
<dbReference type="GO" id="GO:0008897">
    <property type="term" value="F:holo-[acyl-carrier-protein] synthase activity"/>
    <property type="evidence" value="ECO:0007669"/>
    <property type="project" value="UniProtKB-EC"/>
</dbReference>
<keyword evidence="2" id="KW-0808">Transferase</keyword>
<accession>A0A4V1Q4J3</accession>
<dbReference type="OrthoDB" id="26719at2759"/>
<dbReference type="GO" id="GO:0000287">
    <property type="term" value="F:magnesium ion binding"/>
    <property type="evidence" value="ECO:0007669"/>
    <property type="project" value="InterPro"/>
</dbReference>
<keyword evidence="4" id="KW-1185">Reference proteome</keyword>
<dbReference type="SUPFAM" id="SSF56214">
    <property type="entry name" value="4'-phosphopantetheinyl transferase"/>
    <property type="match status" value="1"/>
</dbReference>
<evidence type="ECO:0000256" key="2">
    <source>
        <dbReference type="ARBA" id="ARBA00022679"/>
    </source>
</evidence>
<name>A0A4V1Q4J3_9AGAR</name>
<evidence type="ECO:0000313" key="4">
    <source>
        <dbReference type="Proteomes" id="UP000290288"/>
    </source>
</evidence>
<evidence type="ECO:0000313" key="3">
    <source>
        <dbReference type="EMBL" id="RXW22288.1"/>
    </source>
</evidence>
<dbReference type="GO" id="GO:0019878">
    <property type="term" value="P:lysine biosynthetic process via aminoadipic acid"/>
    <property type="evidence" value="ECO:0007669"/>
    <property type="project" value="TreeGrafter"/>
</dbReference>
<evidence type="ECO:0000256" key="1">
    <source>
        <dbReference type="ARBA" id="ARBA00013172"/>
    </source>
</evidence>
<sequence>MLPLLMMRHRRIPRAKWKDCSNNQGKHWIEQSEEDIPPEKFNHSMIGYHLAISNSLCGMAMTQGERQKVTNIGLGIVQYTVEPRAQFIRSFTLSAHVAAQLTALELRSLENQSEGVMLRRLSILLALKDSYIRAIGQPIGFDYARLEFDVSSSQASGDGTPLTGWEFRVFTANLGVARGAQLVQEQYECVCAFYRGPSGETKFVWHQTPRELESWVQFINIDQMIKVIPKLTA</sequence>
<reference evidence="3 4" key="1">
    <citation type="submission" date="2019-01" db="EMBL/GenBank/DDBJ databases">
        <title>Draft genome sequence of Psathyrella aberdarensis IHI B618.</title>
        <authorList>
            <person name="Buettner E."/>
            <person name="Kellner H."/>
        </authorList>
    </citation>
    <scope>NUCLEOTIDE SEQUENCE [LARGE SCALE GENOMIC DNA]</scope>
    <source>
        <strain evidence="3 4">IHI B618</strain>
    </source>
</reference>
<dbReference type="Proteomes" id="UP000290288">
    <property type="component" value="Unassembled WGS sequence"/>
</dbReference>
<dbReference type="AlphaFoldDB" id="A0A4V1Q4J3"/>
<proteinExistence type="predicted"/>